<evidence type="ECO:0000313" key="2">
    <source>
        <dbReference type="EMBL" id="RWR21535.1"/>
    </source>
</evidence>
<feature type="transmembrane region" description="Helical" evidence="1">
    <location>
        <begin position="287"/>
        <end position="308"/>
    </location>
</feature>
<proteinExistence type="predicted"/>
<comment type="caution">
    <text evidence="2">The sequence shown here is derived from an EMBL/GenBank/DDBJ whole genome shotgun (WGS) entry which is preliminary data.</text>
</comment>
<keyword evidence="1" id="KW-1133">Transmembrane helix</keyword>
<organism evidence="2 3">
    <name type="scientific">Microbacterium enclense</name>
    <dbReference type="NCBI Taxonomy" id="993073"/>
    <lineage>
        <taxon>Bacteria</taxon>
        <taxon>Bacillati</taxon>
        <taxon>Actinomycetota</taxon>
        <taxon>Actinomycetes</taxon>
        <taxon>Micrococcales</taxon>
        <taxon>Microbacteriaceae</taxon>
        <taxon>Microbacterium</taxon>
    </lineage>
</organism>
<feature type="transmembrane region" description="Helical" evidence="1">
    <location>
        <begin position="81"/>
        <end position="100"/>
    </location>
</feature>
<keyword evidence="1" id="KW-0472">Membrane</keyword>
<feature type="transmembrane region" description="Helical" evidence="1">
    <location>
        <begin position="233"/>
        <end position="252"/>
    </location>
</feature>
<dbReference type="OrthoDB" id="6463253at2"/>
<dbReference type="EMBL" id="RBZY01000009">
    <property type="protein sequence ID" value="RWR21535.1"/>
    <property type="molecule type" value="Genomic_DNA"/>
</dbReference>
<dbReference type="PANTHER" id="PTHR34821:SF2">
    <property type="entry name" value="INNER MEMBRANE PROTEIN YDCZ"/>
    <property type="match status" value="1"/>
</dbReference>
<feature type="transmembrane region" description="Helical" evidence="1">
    <location>
        <begin position="106"/>
        <end position="127"/>
    </location>
</feature>
<feature type="transmembrane region" description="Helical" evidence="1">
    <location>
        <begin position="259"/>
        <end position="281"/>
    </location>
</feature>
<dbReference type="Pfam" id="PF04657">
    <property type="entry name" value="DMT_YdcZ"/>
    <property type="match status" value="2"/>
</dbReference>
<feature type="transmembrane region" description="Helical" evidence="1">
    <location>
        <begin position="139"/>
        <end position="158"/>
    </location>
</feature>
<reference evidence="2 3" key="1">
    <citation type="journal article" date="2018" name="Front. Microbiol.">
        <title>Novel Insights Into Bacterial Dimethylsulfoniopropionate Catabolism in the East China Sea.</title>
        <authorList>
            <person name="Liu J."/>
            <person name="Liu J."/>
            <person name="Zhang S.H."/>
            <person name="Liang J."/>
            <person name="Lin H."/>
            <person name="Song D."/>
            <person name="Yang G.P."/>
            <person name="Todd J.D."/>
            <person name="Zhang X.H."/>
        </authorList>
    </citation>
    <scope>NUCLEOTIDE SEQUENCE [LARGE SCALE GENOMIC DNA]</scope>
    <source>
        <strain evidence="2 3">ZYFD042</strain>
    </source>
</reference>
<dbReference type="GO" id="GO:0005886">
    <property type="term" value="C:plasma membrane"/>
    <property type="evidence" value="ECO:0007669"/>
    <property type="project" value="TreeGrafter"/>
</dbReference>
<keyword evidence="1" id="KW-0812">Transmembrane</keyword>
<gene>
    <name evidence="2" type="ORF">D8Y23_03580</name>
</gene>
<dbReference type="InterPro" id="IPR006750">
    <property type="entry name" value="YdcZ"/>
</dbReference>
<dbReference type="Proteomes" id="UP000285970">
    <property type="component" value="Unassembled WGS sequence"/>
</dbReference>
<feature type="transmembrane region" description="Helical" evidence="1">
    <location>
        <begin position="41"/>
        <end position="60"/>
    </location>
</feature>
<dbReference type="AlphaFoldDB" id="A0A3S3LH45"/>
<feature type="transmembrane region" description="Helical" evidence="1">
    <location>
        <begin position="164"/>
        <end position="181"/>
    </location>
</feature>
<name>A0A3S3LH45_9MICO</name>
<sequence>MSQRRFPGIAVLGAVPIGALTAVQARVNGSLGAELGDGVLAGGISFGSGLVVVLILAAVLPAGRAGLRRLVAAVRERSVPGWMLLGGVAGAFTVASQGLAVATIGVALFTVGFVAGQTTGGLLLDRFGQGPAGVVPVTVRRVIGALLALAGVAVSLLGDRVGGIPVWMLVVPVIAGAGVAWQQGTNGRLRLRVQSPLAATVVNFAGGTAVLVVAALVHGAIVGAPRALPADPWLYLGGPIGVVYIFLSSVIVQRTGVLVLGLGSVVGLLTTSVVLDALWPAPAAPPTPLAILAAAVAIAGVVVAAVPWRRRRSR</sequence>
<evidence type="ECO:0000313" key="3">
    <source>
        <dbReference type="Proteomes" id="UP000285970"/>
    </source>
</evidence>
<feature type="transmembrane region" description="Helical" evidence="1">
    <location>
        <begin position="201"/>
        <end position="221"/>
    </location>
</feature>
<accession>A0A3S3LH45</accession>
<evidence type="ECO:0000256" key="1">
    <source>
        <dbReference type="SAM" id="Phobius"/>
    </source>
</evidence>
<dbReference type="PANTHER" id="PTHR34821">
    <property type="entry name" value="INNER MEMBRANE PROTEIN YDCZ"/>
    <property type="match status" value="1"/>
</dbReference>
<protein>
    <submittedName>
        <fullName evidence="2">DMT family transporter</fullName>
    </submittedName>
</protein>
<dbReference type="RefSeq" id="WP_128216802.1">
    <property type="nucleotide sequence ID" value="NZ_RBZY01000009.1"/>
</dbReference>